<gene>
    <name evidence="2" type="ORF">GLE_1731</name>
</gene>
<reference evidence="2 3" key="1">
    <citation type="submission" date="2015-11" db="EMBL/GenBank/DDBJ databases">
        <title>Genome sequences of Lysobacter enzymogenes strain C3 and Lysobacter antibioticus ATCC 29479.</title>
        <authorList>
            <person name="Kobayashi D.Y."/>
        </authorList>
    </citation>
    <scope>NUCLEOTIDE SEQUENCE [LARGE SCALE GENOMIC DNA]</scope>
    <source>
        <strain evidence="2 3">C3</strain>
    </source>
</reference>
<organism evidence="2 3">
    <name type="scientific">Lysobacter enzymogenes</name>
    <dbReference type="NCBI Taxonomy" id="69"/>
    <lineage>
        <taxon>Bacteria</taxon>
        <taxon>Pseudomonadati</taxon>
        <taxon>Pseudomonadota</taxon>
        <taxon>Gammaproteobacteria</taxon>
        <taxon>Lysobacterales</taxon>
        <taxon>Lysobacteraceae</taxon>
        <taxon>Lysobacter</taxon>
    </lineage>
</organism>
<sequence>MHVSPRARARKRGSQKKRPAHGGAFASTALQARRRGWLGERISP</sequence>
<dbReference type="AlphaFoldDB" id="A0A0S2DFB5"/>
<evidence type="ECO:0000256" key="1">
    <source>
        <dbReference type="SAM" id="MobiDB-lite"/>
    </source>
</evidence>
<feature type="region of interest" description="Disordered" evidence="1">
    <location>
        <begin position="1"/>
        <end position="44"/>
    </location>
</feature>
<feature type="compositionally biased region" description="Basic residues" evidence="1">
    <location>
        <begin position="1"/>
        <end position="20"/>
    </location>
</feature>
<accession>A0A0S2DFB5</accession>
<dbReference type="EMBL" id="CP013140">
    <property type="protein sequence ID" value="ALN57086.1"/>
    <property type="molecule type" value="Genomic_DNA"/>
</dbReference>
<dbReference type="KEGG" id="lez:GLE_1731"/>
<proteinExistence type="predicted"/>
<dbReference type="Proteomes" id="UP000061569">
    <property type="component" value="Chromosome"/>
</dbReference>
<protein>
    <submittedName>
        <fullName evidence="2">Uncharacterized protein</fullName>
    </submittedName>
</protein>
<name>A0A0S2DFB5_LYSEN</name>
<evidence type="ECO:0000313" key="2">
    <source>
        <dbReference type="EMBL" id="ALN57086.1"/>
    </source>
</evidence>
<evidence type="ECO:0000313" key="3">
    <source>
        <dbReference type="Proteomes" id="UP000061569"/>
    </source>
</evidence>